<dbReference type="PANTHER" id="PTHR19920:SF0">
    <property type="entry name" value="CYTOSOLIC IRON-SULFUR PROTEIN ASSEMBLY PROTEIN CIAO1-RELATED"/>
    <property type="match status" value="1"/>
</dbReference>
<dbReference type="PROSITE" id="PS50294">
    <property type="entry name" value="WD_REPEATS_REGION"/>
    <property type="match status" value="1"/>
</dbReference>
<dbReference type="Pfam" id="PF00400">
    <property type="entry name" value="WD40"/>
    <property type="match status" value="3"/>
</dbReference>
<keyword evidence="3" id="KW-1185">Reference proteome</keyword>
<dbReference type="InterPro" id="IPR001680">
    <property type="entry name" value="WD40_rpt"/>
</dbReference>
<dbReference type="GO" id="GO:0097361">
    <property type="term" value="C:cytosolic [4Fe-4S] assembly targeting complex"/>
    <property type="evidence" value="ECO:0007669"/>
    <property type="project" value="TreeGrafter"/>
</dbReference>
<dbReference type="PROSITE" id="PS50082">
    <property type="entry name" value="WD_REPEATS_2"/>
    <property type="match status" value="1"/>
</dbReference>
<proteinExistence type="predicted"/>
<accession>A0A8S1RQ05</accession>
<name>A0A8S1RQ05_9CILI</name>
<gene>
    <name evidence="2" type="ORF">PSON_ATCC_30995.1.T2270007</name>
</gene>
<evidence type="ECO:0000313" key="3">
    <source>
        <dbReference type="Proteomes" id="UP000692954"/>
    </source>
</evidence>
<sequence length="392" mass="46076">MAFLEEYQNDLIIEFTNSNETYGQLAQEIELVFTSSLKQLQIIFTTNKTKSFNQKMNEVIQKLKQKINESYLNPFRFDLVQQSSQVSQSESCYAIAINKCCSTMVAGCDSKIKVFEFKEEMLKQIQILDEHKDYVTTLNFMKNQNQFLSGSYDSSVIIWQNEQNNQWISQQKLNGMTICINCLIVNNNEDLIVLGCYDRTIQFWMKENQWLCQQAITDHSSSVYGLSLNQQQNRIISCGYDNQILIIEQSQQNKQWIVIQKIKVEQYGYRICFTDYNMFTFQPFDKEQMSIFEMSTIDKQQIEIQHISVKGISDYNCFFPQQYIKSKCILVNKNGEYANLIRKKQNGEFLTQQSIHFGTSNLFGVMSEDGVYLITWDDKSKQIQIRKYNEEE</sequence>
<protein>
    <recommendedName>
        <fullName evidence="4">WD40-repeat-containing domain</fullName>
    </recommendedName>
</protein>
<dbReference type="OrthoDB" id="308556at2759"/>
<dbReference type="PANTHER" id="PTHR19920">
    <property type="entry name" value="WD40 PROTEIN CIAO1"/>
    <property type="match status" value="1"/>
</dbReference>
<keyword evidence="1" id="KW-0853">WD repeat</keyword>
<dbReference type="EMBL" id="CAJJDN010000227">
    <property type="protein sequence ID" value="CAD8129517.1"/>
    <property type="molecule type" value="Genomic_DNA"/>
</dbReference>
<evidence type="ECO:0008006" key="4">
    <source>
        <dbReference type="Google" id="ProtNLM"/>
    </source>
</evidence>
<organism evidence="2 3">
    <name type="scientific">Paramecium sonneborni</name>
    <dbReference type="NCBI Taxonomy" id="65129"/>
    <lineage>
        <taxon>Eukaryota</taxon>
        <taxon>Sar</taxon>
        <taxon>Alveolata</taxon>
        <taxon>Ciliophora</taxon>
        <taxon>Intramacronucleata</taxon>
        <taxon>Oligohymenophorea</taxon>
        <taxon>Peniculida</taxon>
        <taxon>Parameciidae</taxon>
        <taxon>Paramecium</taxon>
    </lineage>
</organism>
<dbReference type="Proteomes" id="UP000692954">
    <property type="component" value="Unassembled WGS sequence"/>
</dbReference>
<dbReference type="AlphaFoldDB" id="A0A8S1RQ05"/>
<dbReference type="SMART" id="SM00320">
    <property type="entry name" value="WD40"/>
    <property type="match status" value="4"/>
</dbReference>
<evidence type="ECO:0000256" key="1">
    <source>
        <dbReference type="PROSITE-ProRule" id="PRU00221"/>
    </source>
</evidence>
<feature type="repeat" description="WD" evidence="1">
    <location>
        <begin position="128"/>
        <end position="160"/>
    </location>
</feature>
<comment type="caution">
    <text evidence="2">The sequence shown here is derived from an EMBL/GenBank/DDBJ whole genome shotgun (WGS) entry which is preliminary data.</text>
</comment>
<evidence type="ECO:0000313" key="2">
    <source>
        <dbReference type="EMBL" id="CAD8129517.1"/>
    </source>
</evidence>
<dbReference type="GO" id="GO:0016226">
    <property type="term" value="P:iron-sulfur cluster assembly"/>
    <property type="evidence" value="ECO:0007669"/>
    <property type="project" value="TreeGrafter"/>
</dbReference>
<reference evidence="2" key="1">
    <citation type="submission" date="2021-01" db="EMBL/GenBank/DDBJ databases">
        <authorList>
            <consortium name="Genoscope - CEA"/>
            <person name="William W."/>
        </authorList>
    </citation>
    <scope>NUCLEOTIDE SEQUENCE</scope>
</reference>